<proteinExistence type="inferred from homology"/>
<dbReference type="Pfam" id="PF03658">
    <property type="entry name" value="Ub-RnfH"/>
    <property type="match status" value="1"/>
</dbReference>
<evidence type="ECO:0000313" key="4">
    <source>
        <dbReference type="Proteomes" id="UP000004931"/>
    </source>
</evidence>
<dbReference type="EMBL" id="AAVT01000021">
    <property type="protein sequence ID" value="EAW29630.1"/>
    <property type="molecule type" value="Genomic_DNA"/>
</dbReference>
<evidence type="ECO:0000256" key="1">
    <source>
        <dbReference type="ARBA" id="ARBA00010645"/>
    </source>
</evidence>
<name>A0YHQ4_9GAMM</name>
<comment type="similarity">
    <text evidence="1 2">Belongs to the UPF0125 (RnfH) family.</text>
</comment>
<gene>
    <name evidence="3" type="ORF">GP2143_11609</name>
</gene>
<dbReference type="SUPFAM" id="SSF54285">
    <property type="entry name" value="MoaD/ThiS"/>
    <property type="match status" value="1"/>
</dbReference>
<dbReference type="InterPro" id="IPR005346">
    <property type="entry name" value="RnfH"/>
</dbReference>
<dbReference type="Proteomes" id="UP000004931">
    <property type="component" value="Unassembled WGS sequence"/>
</dbReference>
<evidence type="ECO:0000313" key="3">
    <source>
        <dbReference type="EMBL" id="EAW29630.1"/>
    </source>
</evidence>
<reference evidence="3 4" key="1">
    <citation type="journal article" date="2010" name="J. Bacteriol.">
        <title>Genome sequence of the oligotrophic marine Gammaproteobacterium HTCC2143, isolated from the Oregon Coast.</title>
        <authorList>
            <person name="Oh H.M."/>
            <person name="Kang I."/>
            <person name="Ferriera S."/>
            <person name="Giovannoni S.J."/>
            <person name="Cho J.C."/>
        </authorList>
    </citation>
    <scope>NUCLEOTIDE SEQUENCE [LARGE SCALE GENOMIC DNA]</scope>
    <source>
        <strain evidence="3 4">HTCC2143</strain>
    </source>
</reference>
<keyword evidence="4" id="KW-1185">Reference proteome</keyword>
<evidence type="ECO:0000256" key="2">
    <source>
        <dbReference type="HAMAP-Rule" id="MF_00460"/>
    </source>
</evidence>
<dbReference type="eggNOG" id="COG2914">
    <property type="taxonomic scope" value="Bacteria"/>
</dbReference>
<dbReference type="PANTHER" id="PTHR37483">
    <property type="entry name" value="UPF0125 PROTEIN RATB"/>
    <property type="match status" value="1"/>
</dbReference>
<organism evidence="3 4">
    <name type="scientific">marine gamma proteobacterium HTCC2143</name>
    <dbReference type="NCBI Taxonomy" id="247633"/>
    <lineage>
        <taxon>Bacteria</taxon>
        <taxon>Pseudomonadati</taxon>
        <taxon>Pseudomonadota</taxon>
        <taxon>Gammaproteobacteria</taxon>
        <taxon>Cellvibrionales</taxon>
        <taxon>Spongiibacteraceae</taxon>
        <taxon>BD1-7 clade</taxon>
    </lineage>
</organism>
<protein>
    <recommendedName>
        <fullName evidence="2">UPF0125 protein GP2143_11609</fullName>
    </recommendedName>
</protein>
<dbReference type="STRING" id="247633.GP2143_11609"/>
<dbReference type="NCBIfam" id="NF002490">
    <property type="entry name" value="PRK01777.1"/>
    <property type="match status" value="1"/>
</dbReference>
<dbReference type="Gene3D" id="3.10.20.280">
    <property type="entry name" value="RnfH-like"/>
    <property type="match status" value="1"/>
</dbReference>
<dbReference type="AlphaFoldDB" id="A0YHQ4"/>
<dbReference type="HAMAP" id="MF_00460">
    <property type="entry name" value="UPF0125_RnfH"/>
    <property type="match status" value="1"/>
</dbReference>
<dbReference type="InterPro" id="IPR016155">
    <property type="entry name" value="Mopterin_synth/thiamin_S_b"/>
</dbReference>
<dbReference type="PANTHER" id="PTHR37483:SF1">
    <property type="entry name" value="UPF0125 PROTEIN RATB"/>
    <property type="match status" value="1"/>
</dbReference>
<comment type="caution">
    <text evidence="3">The sequence shown here is derived from an EMBL/GenBank/DDBJ whole genome shotgun (WGS) entry which is preliminary data.</text>
</comment>
<dbReference type="InterPro" id="IPR037021">
    <property type="entry name" value="RnfH_sf"/>
</dbReference>
<accession>A0YHQ4</accession>
<sequence>MIMMKVEVCYALPDQQRIISLEVEEGATVLQAVEQSGIDQLFPDIDIASAKMGVFGKVVAKPAEIGLQEGDRVEIYRPLIADPKEVRKTRAAKVKAEKAATDDT</sequence>